<reference evidence="2" key="1">
    <citation type="submission" date="2019-03" db="EMBL/GenBank/DDBJ databases">
        <title>Single cell metagenomics reveals metabolic interactions within the superorganism composed of flagellate Streblomastix strix and complex community of Bacteroidetes bacteria on its surface.</title>
        <authorList>
            <person name="Treitli S.C."/>
            <person name="Kolisko M."/>
            <person name="Husnik F."/>
            <person name="Keeling P."/>
            <person name="Hampl V."/>
        </authorList>
    </citation>
    <scope>NUCLEOTIDE SEQUENCE</scope>
    <source>
        <strain evidence="2">STM</strain>
    </source>
</reference>
<comment type="caution">
    <text evidence="2">The sequence shown here is derived from an EMBL/GenBank/DDBJ whole genome shotgun (WGS) entry which is preliminary data.</text>
</comment>
<evidence type="ECO:0000313" key="2">
    <source>
        <dbReference type="EMBL" id="KAA6323462.1"/>
    </source>
</evidence>
<feature type="domain" description="Beta-lactamase-related" evidence="1">
    <location>
        <begin position="3"/>
        <end position="240"/>
    </location>
</feature>
<organism evidence="2">
    <name type="scientific">termite gut metagenome</name>
    <dbReference type="NCBI Taxonomy" id="433724"/>
    <lineage>
        <taxon>unclassified sequences</taxon>
        <taxon>metagenomes</taxon>
        <taxon>organismal metagenomes</taxon>
    </lineage>
</organism>
<sequence length="258" mass="29044">FAVSERKLKVTDKVISFFPDKLPAEVSPYLKELEIRHLLTMSAGQAVGADNRATNYNGDEDWVKIFLSLPIVHKPGTQHSYNSMATYMQSAIIQKVSGEKLIDYLTPRLFQPLGIVGATWEESSQGINFGGWGLYVKTEDMAKLGQLFLQKGRWNGKQLLPESWIKEATTSHIASLPSGTTLEQAKNLDATENDWMQGYGYQMWRCRHNAVRADGAYGQFIIILPEQDALIVATSNVKDMPAELNLFWKYILPQVSKN</sequence>
<dbReference type="Pfam" id="PF00144">
    <property type="entry name" value="Beta-lactamase"/>
    <property type="match status" value="1"/>
</dbReference>
<dbReference type="InterPro" id="IPR012338">
    <property type="entry name" value="Beta-lactam/transpept-like"/>
</dbReference>
<dbReference type="AlphaFoldDB" id="A0A5J4QPI9"/>
<dbReference type="SUPFAM" id="SSF56601">
    <property type="entry name" value="beta-lactamase/transpeptidase-like"/>
    <property type="match status" value="1"/>
</dbReference>
<accession>A0A5J4QPI9</accession>
<dbReference type="InterPro" id="IPR050789">
    <property type="entry name" value="Diverse_Enzym_Activities"/>
</dbReference>
<keyword evidence="2" id="KW-0378">Hydrolase</keyword>
<dbReference type="PANTHER" id="PTHR43283:SF7">
    <property type="entry name" value="BETA-LACTAMASE-RELATED DOMAIN-CONTAINING PROTEIN"/>
    <property type="match status" value="1"/>
</dbReference>
<dbReference type="Gene3D" id="3.40.710.10">
    <property type="entry name" value="DD-peptidase/beta-lactamase superfamily"/>
    <property type="match status" value="1"/>
</dbReference>
<gene>
    <name evidence="2" type="ORF">EZS27_027096</name>
</gene>
<dbReference type="PANTHER" id="PTHR43283">
    <property type="entry name" value="BETA-LACTAMASE-RELATED"/>
    <property type="match status" value="1"/>
</dbReference>
<dbReference type="EC" id="3.5.1.46" evidence="2"/>
<dbReference type="InterPro" id="IPR001466">
    <property type="entry name" value="Beta-lactam-related"/>
</dbReference>
<evidence type="ECO:0000259" key="1">
    <source>
        <dbReference type="Pfam" id="PF00144"/>
    </source>
</evidence>
<proteinExistence type="predicted"/>
<feature type="non-terminal residue" evidence="2">
    <location>
        <position position="1"/>
    </location>
</feature>
<name>A0A5J4QPI9_9ZZZZ</name>
<dbReference type="GO" id="GO:0019875">
    <property type="term" value="F:6-aminohexanoate-dimer hydrolase activity"/>
    <property type="evidence" value="ECO:0007669"/>
    <property type="project" value="UniProtKB-EC"/>
</dbReference>
<dbReference type="EMBL" id="SNRY01002799">
    <property type="protein sequence ID" value="KAA6323462.1"/>
    <property type="molecule type" value="Genomic_DNA"/>
</dbReference>
<protein>
    <submittedName>
        <fullName evidence="2">6-aminohexanoate-dimer hydrolase</fullName>
        <ecNumber evidence="2">3.5.1.46</ecNumber>
    </submittedName>
</protein>